<dbReference type="EMBL" id="JAHCVI010000003">
    <property type="protein sequence ID" value="KAG7287634.1"/>
    <property type="molecule type" value="Genomic_DNA"/>
</dbReference>
<evidence type="ECO:0000313" key="1">
    <source>
        <dbReference type="EMBL" id="KAG7287634.1"/>
    </source>
</evidence>
<comment type="caution">
    <text evidence="1">The sequence shown here is derived from an EMBL/GenBank/DDBJ whole genome shotgun (WGS) entry which is preliminary data.</text>
</comment>
<protein>
    <submittedName>
        <fullName evidence="1">Uncharacterized protein</fullName>
    </submittedName>
</protein>
<dbReference type="AlphaFoldDB" id="A0AAD4EUQ5"/>
<organism evidence="1 2">
    <name type="scientific">Staphylotrichum longicolle</name>
    <dbReference type="NCBI Taxonomy" id="669026"/>
    <lineage>
        <taxon>Eukaryota</taxon>
        <taxon>Fungi</taxon>
        <taxon>Dikarya</taxon>
        <taxon>Ascomycota</taxon>
        <taxon>Pezizomycotina</taxon>
        <taxon>Sordariomycetes</taxon>
        <taxon>Sordariomycetidae</taxon>
        <taxon>Sordariales</taxon>
        <taxon>Chaetomiaceae</taxon>
        <taxon>Staphylotrichum</taxon>
    </lineage>
</organism>
<accession>A0AAD4EUQ5</accession>
<gene>
    <name evidence="1" type="ORF">NEMBOFW57_007147</name>
</gene>
<keyword evidence="2" id="KW-1185">Reference proteome</keyword>
<name>A0AAD4EUQ5_9PEZI</name>
<sequence>MDYPLSIHHLTLPAAPPRELWSSPPGRPPLVSRVCREARFVALNHHKYVTYDVWKTDENGTPCPEYLSDWGLNAPVQFRKGFDIVHLNWHKDYVRYDMCNPPGFPWETFQWLANQAAAASVTAGLLLPFEPKRPSHWYPSASTTFDRHEMRYFSPHRVYYVVLAMVEIHISAEEAAQAGVFGLLGEEPIQLVDPRDAGTIAKFRDVWRRHQSGSPSDEELDVAEFFSTAVDTTDEWCARVQRWRGYLDKVWLRGKCSELQVPLATYQEIWPDSMVEDEEEGYAHIPHGWLCRWDRRELNREHPWVQTQLALMPRFEPAVMFRHCLGFCGRFVPTQVIDLGPENDLLPGDPEGVFRHIAARRIT</sequence>
<dbReference type="Proteomes" id="UP001197093">
    <property type="component" value="Unassembled WGS sequence"/>
</dbReference>
<reference evidence="1" key="1">
    <citation type="submission" date="2023-02" db="EMBL/GenBank/DDBJ databases">
        <authorList>
            <person name="Palmer J.M."/>
        </authorList>
    </citation>
    <scope>NUCLEOTIDE SEQUENCE</scope>
    <source>
        <strain evidence="1">FW57</strain>
    </source>
</reference>
<evidence type="ECO:0000313" key="2">
    <source>
        <dbReference type="Proteomes" id="UP001197093"/>
    </source>
</evidence>
<proteinExistence type="predicted"/>